<organism evidence="9 11">
    <name type="scientific">Ustilago bromivora</name>
    <dbReference type="NCBI Taxonomy" id="307758"/>
    <lineage>
        <taxon>Eukaryota</taxon>
        <taxon>Fungi</taxon>
        <taxon>Dikarya</taxon>
        <taxon>Basidiomycota</taxon>
        <taxon>Ustilaginomycotina</taxon>
        <taxon>Ustilaginomycetes</taxon>
        <taxon>Ustilaginales</taxon>
        <taxon>Ustilaginaceae</taxon>
        <taxon>Ustilago</taxon>
    </lineage>
</organism>
<dbReference type="SUPFAM" id="SSF49764">
    <property type="entry name" value="HSP20-like chaperones"/>
    <property type="match status" value="1"/>
</dbReference>
<dbReference type="EMBL" id="ULHB01000112">
    <property type="protein sequence ID" value="SYW82473.1"/>
    <property type="molecule type" value="Genomic_DNA"/>
</dbReference>
<dbReference type="Proteomes" id="UP000658997">
    <property type="component" value="Unassembled WGS sequence"/>
</dbReference>
<keyword evidence="5" id="KW-0539">Nucleus</keyword>
<proteinExistence type="predicted"/>
<evidence type="ECO:0000256" key="2">
    <source>
        <dbReference type="ARBA" id="ARBA00004496"/>
    </source>
</evidence>
<dbReference type="Pfam" id="PF04969">
    <property type="entry name" value="CS"/>
    <property type="match status" value="1"/>
</dbReference>
<reference evidence="10" key="3">
    <citation type="submission" date="2018-08" db="EMBL/GenBank/DDBJ databases">
        <authorList>
            <person name="Guldener U."/>
        </authorList>
    </citation>
    <scope>NUCLEOTIDE SEQUENCE</scope>
    <source>
        <strain evidence="10">UB2</strain>
    </source>
</reference>
<feature type="compositionally biased region" description="Polar residues" evidence="6">
    <location>
        <begin position="179"/>
        <end position="191"/>
    </location>
</feature>
<feature type="compositionally biased region" description="Low complexity" evidence="6">
    <location>
        <begin position="679"/>
        <end position="691"/>
    </location>
</feature>
<feature type="region of interest" description="Disordered" evidence="6">
    <location>
        <begin position="808"/>
        <end position="847"/>
    </location>
</feature>
<feature type="region of interest" description="Disordered" evidence="6">
    <location>
        <begin position="235"/>
        <end position="254"/>
    </location>
</feature>
<protein>
    <recommendedName>
        <fullName evidence="3">NudC domain-containing protein 1</fullName>
    </recommendedName>
</protein>
<feature type="region of interest" description="Disordered" evidence="6">
    <location>
        <begin position="87"/>
        <end position="214"/>
    </location>
</feature>
<evidence type="ECO:0000256" key="5">
    <source>
        <dbReference type="ARBA" id="ARBA00023242"/>
    </source>
</evidence>
<evidence type="ECO:0000256" key="4">
    <source>
        <dbReference type="ARBA" id="ARBA00022490"/>
    </source>
</evidence>
<dbReference type="InterPro" id="IPR007052">
    <property type="entry name" value="CS_dom"/>
</dbReference>
<name>A0A1K0FZD1_9BASI</name>
<dbReference type="PANTHER" id="PTHR21664">
    <property type="entry name" value="CHRONIC MYELOGENOUS LEUKEMIA TUMOR ANTIGEN 66"/>
    <property type="match status" value="1"/>
</dbReference>
<gene>
    <name evidence="10" type="ORF">UBRO2_04595</name>
    <name evidence="9" type="ORF">UBRO_01555</name>
</gene>
<dbReference type="GO" id="GO:0005634">
    <property type="term" value="C:nucleus"/>
    <property type="evidence" value="ECO:0007669"/>
    <property type="project" value="UniProtKB-SubCell"/>
</dbReference>
<feature type="region of interest" description="Disordered" evidence="6">
    <location>
        <begin position="661"/>
        <end position="732"/>
    </location>
</feature>
<feature type="domain" description="CS" evidence="8">
    <location>
        <begin position="18"/>
        <end position="133"/>
    </location>
</feature>
<dbReference type="GO" id="GO:0005737">
    <property type="term" value="C:cytoplasm"/>
    <property type="evidence" value="ECO:0007669"/>
    <property type="project" value="UniProtKB-SubCell"/>
</dbReference>
<reference evidence="9" key="2">
    <citation type="submission" date="2016-04" db="EMBL/GenBank/DDBJ databases">
        <authorList>
            <person name="Evans L.H."/>
            <person name="Alamgir A."/>
            <person name="Owens N."/>
            <person name="Weber N.D."/>
            <person name="Virtaneva K."/>
            <person name="Barbian K."/>
            <person name="Babar A."/>
            <person name="Rosenke K."/>
        </authorList>
    </citation>
    <scope>NUCLEOTIDE SEQUENCE</scope>
    <source>
        <strain evidence="9">UB2112</strain>
    </source>
</reference>
<feature type="compositionally biased region" description="Basic residues" evidence="6">
    <location>
        <begin position="871"/>
        <end position="889"/>
    </location>
</feature>
<keyword evidence="7" id="KW-0472">Membrane</keyword>
<comment type="subcellular location">
    <subcellularLocation>
        <location evidence="2">Cytoplasm</location>
    </subcellularLocation>
    <subcellularLocation>
        <location evidence="1">Nucleus</location>
    </subcellularLocation>
</comment>
<dbReference type="Proteomes" id="UP000179920">
    <property type="component" value="Chromosome III"/>
</dbReference>
<dbReference type="OrthoDB" id="25149at2759"/>
<evidence type="ECO:0000256" key="7">
    <source>
        <dbReference type="SAM" id="Phobius"/>
    </source>
</evidence>
<dbReference type="PROSITE" id="PS51203">
    <property type="entry name" value="CS"/>
    <property type="match status" value="1"/>
</dbReference>
<evidence type="ECO:0000313" key="10">
    <source>
        <dbReference type="EMBL" id="SYW82473.1"/>
    </source>
</evidence>
<evidence type="ECO:0000256" key="3">
    <source>
        <dbReference type="ARBA" id="ARBA00018915"/>
    </source>
</evidence>
<feature type="compositionally biased region" description="Polar residues" evidence="6">
    <location>
        <begin position="415"/>
        <end position="425"/>
    </location>
</feature>
<sequence>MPSRRCERYHHEDRPDGGPLYGWTFHQSHDQATVLFLVPHTTSASDLDIRIASDHVIASVTHHPPILQAKLYGRINTETSTWRIADRDRTRKRRSRSFARTSQAVASTSGSGSGSGSAQIPLSRRAQAEPRLRQSTVPSDGTWPGSQTSGSHVNIESPPASHSSMSASIASLHSGSSYEVLSNSTPSSLPFTSADPATEWSSGSSDFGSSDSADASLNQSVVLSDPGDLRRYANEGATQAEPIESPSLRRSRSISNLAASSVTASGSHVLEASQTSPQAGPPEVRLVSLHLDKIETGIWPLLVVGPAPLQTEALPTRLNRLLASELPNNASINETFVKERIHRRRGFRQEEQQRSAAQLQLNQALEEALSAFEEGDRVLAAIRRGIDPVNPQDDSRSYLEEGSRTSTDSDEDHGPNTSTLSINTVGSDESATVLGSRIASLSGTSAGLHHAHASAFPTRQADAEREDEDEVLEAWKELETLARYNMDPTTLSLIGLQFANSYSTQRISNLASQLGRAATSAIPDAFEYFARAWRAADVSLATERLVQDFLPLLPSTATSNGAGDLDQGPLHARLLEVMDPSLVRSAFSLPGTSNLIASSLRERLHSHSYMSHRQRLVASLGGPKALARLYVSYGRLHLPSLESNRSPLAFPYGQLTSPFVGGGHGKMHQVSNLPRRSSRQPTSTTSSRTPSIASLTFGGAEGGAASPSKSTRAPNSPTVAESSRVASPDHAVSNTATSRLDFSDFVIQADHSSASQPAPFYFFREACLLDSDVAAQINSQEWIEALLLALETEDRRVAELDGLAQAEEMGSMAGDSESGCLTFESGSEAHRRRVQRRRGQRSSATVSSGALGGFFSRAWLSDANASETPPRKRSGKASRRTEKSKRRKDPRASKAGREQGEAGVINFVSGAALLGVALAGSVAALGWWRRTSAALNSSA</sequence>
<keyword evidence="4" id="KW-0963">Cytoplasm</keyword>
<feature type="region of interest" description="Disordered" evidence="6">
    <location>
        <begin position="383"/>
        <end position="425"/>
    </location>
</feature>
<evidence type="ECO:0000313" key="12">
    <source>
        <dbReference type="Proteomes" id="UP000658997"/>
    </source>
</evidence>
<feature type="compositionally biased region" description="Basic and acidic residues" evidence="6">
    <location>
        <begin position="393"/>
        <end position="403"/>
    </location>
</feature>
<reference evidence="11" key="1">
    <citation type="submission" date="2016-04" db="EMBL/GenBank/DDBJ databases">
        <authorList>
            <person name="Guldener U."/>
            <person name="Guldener U."/>
        </authorList>
    </citation>
    <scope>NUCLEOTIDE SEQUENCE [LARGE SCALE GENOMIC DNA]</scope>
    <source>
        <strain evidence="11">UB2112</strain>
    </source>
</reference>
<feature type="transmembrane region" description="Helical" evidence="7">
    <location>
        <begin position="907"/>
        <end position="928"/>
    </location>
</feature>
<feature type="compositionally biased region" description="Low complexity" evidence="6">
    <location>
        <begin position="201"/>
        <end position="214"/>
    </location>
</feature>
<feature type="compositionally biased region" description="Basic and acidic residues" evidence="6">
    <location>
        <begin position="890"/>
        <end position="899"/>
    </location>
</feature>
<evidence type="ECO:0000256" key="6">
    <source>
        <dbReference type="SAM" id="MobiDB-lite"/>
    </source>
</evidence>
<dbReference type="PANTHER" id="PTHR21664:SF1">
    <property type="entry name" value="NUDC DOMAIN-CONTAINING PROTEIN 1"/>
    <property type="match status" value="1"/>
</dbReference>
<dbReference type="EMBL" id="LT558119">
    <property type="protein sequence ID" value="SAM76635.1"/>
    <property type="molecule type" value="Genomic_DNA"/>
</dbReference>
<feature type="compositionally biased region" description="Low complexity" evidence="6">
    <location>
        <begin position="157"/>
        <end position="177"/>
    </location>
</feature>
<dbReference type="Gene3D" id="2.60.40.790">
    <property type="match status" value="1"/>
</dbReference>
<accession>A0A1K0FZD1</accession>
<evidence type="ECO:0000256" key="1">
    <source>
        <dbReference type="ARBA" id="ARBA00004123"/>
    </source>
</evidence>
<keyword evidence="7" id="KW-1133">Transmembrane helix</keyword>
<feature type="compositionally biased region" description="Polar residues" evidence="6">
    <location>
        <begin position="707"/>
        <end position="725"/>
    </location>
</feature>
<feature type="region of interest" description="Disordered" evidence="6">
    <location>
        <begin position="864"/>
        <end position="899"/>
    </location>
</feature>
<dbReference type="InterPro" id="IPR037895">
    <property type="entry name" value="NUDCD1"/>
</dbReference>
<evidence type="ECO:0000313" key="11">
    <source>
        <dbReference type="Proteomes" id="UP000179920"/>
    </source>
</evidence>
<feature type="compositionally biased region" description="Basic residues" evidence="6">
    <location>
        <begin position="830"/>
        <end position="840"/>
    </location>
</feature>
<dbReference type="AlphaFoldDB" id="A0A1K0FZD1"/>
<evidence type="ECO:0000259" key="8">
    <source>
        <dbReference type="PROSITE" id="PS51203"/>
    </source>
</evidence>
<keyword evidence="12" id="KW-1185">Reference proteome</keyword>
<keyword evidence="7" id="KW-0812">Transmembrane</keyword>
<dbReference type="InterPro" id="IPR008978">
    <property type="entry name" value="HSP20-like_chaperone"/>
</dbReference>
<evidence type="ECO:0000313" key="9">
    <source>
        <dbReference type="EMBL" id="SAM76635.1"/>
    </source>
</evidence>
<feature type="compositionally biased region" description="Polar residues" evidence="6">
    <location>
        <begin position="133"/>
        <end position="154"/>
    </location>
</feature>